<dbReference type="GO" id="GO:0005737">
    <property type="term" value="C:cytoplasm"/>
    <property type="evidence" value="ECO:0007669"/>
    <property type="project" value="TreeGrafter"/>
</dbReference>
<dbReference type="PROSITE" id="PS00108">
    <property type="entry name" value="PROTEIN_KINASE_ST"/>
    <property type="match status" value="1"/>
</dbReference>
<reference evidence="2" key="1">
    <citation type="submission" date="2021-01" db="EMBL/GenBank/DDBJ databases">
        <authorList>
            <consortium name="Genoscope - CEA"/>
            <person name="William W."/>
        </authorList>
    </citation>
    <scope>NUCLEOTIDE SEQUENCE</scope>
</reference>
<name>A0A8S1R2V7_9CILI</name>
<evidence type="ECO:0000313" key="3">
    <source>
        <dbReference type="Proteomes" id="UP000692954"/>
    </source>
</evidence>
<organism evidence="2 3">
    <name type="scientific">Paramecium sonneborni</name>
    <dbReference type="NCBI Taxonomy" id="65129"/>
    <lineage>
        <taxon>Eukaryota</taxon>
        <taxon>Sar</taxon>
        <taxon>Alveolata</taxon>
        <taxon>Ciliophora</taxon>
        <taxon>Intramacronucleata</taxon>
        <taxon>Oligohymenophorea</taxon>
        <taxon>Peniculida</taxon>
        <taxon>Parameciidae</taxon>
        <taxon>Paramecium</taxon>
    </lineage>
</organism>
<dbReference type="GO" id="GO:0004674">
    <property type="term" value="F:protein serine/threonine kinase activity"/>
    <property type="evidence" value="ECO:0007669"/>
    <property type="project" value="TreeGrafter"/>
</dbReference>
<dbReference type="InterPro" id="IPR008271">
    <property type="entry name" value="Ser/Thr_kinase_AS"/>
</dbReference>
<evidence type="ECO:0000313" key="2">
    <source>
        <dbReference type="EMBL" id="CAD8121412.1"/>
    </source>
</evidence>
<feature type="domain" description="Protein kinase" evidence="1">
    <location>
        <begin position="1"/>
        <end position="262"/>
    </location>
</feature>
<accession>A0A8S1R2V7</accession>
<dbReference type="Proteomes" id="UP000692954">
    <property type="component" value="Unassembled WGS sequence"/>
</dbReference>
<sequence>MKQVSSKQKNDKENMQLLENEIGILNSINNESILKIFEVYRIEEHQYGIIVEFVDGICLATLIEQLKKQQTKLKEYDIKVILQAILKALVVIHQEQVIHRDIKPQNIMISQSSFRNVKIIDFGLSIKNQLQYNRCGTPGYMAPEIVNMKKDQQKAWTSLCDIFSLGVVFFKLLSKGISCFQGQTSDQVLANNKKCQIDWSIVQQYNYTKNCIVNQTIINLSLCLKHCQLKILKIELQLIKHFNILSLLIYLQFQQLILQEIL</sequence>
<gene>
    <name evidence="2" type="ORF">PSON_ATCC_30995.1.T1320063</name>
</gene>
<dbReference type="OrthoDB" id="63989at2759"/>
<dbReference type="AlphaFoldDB" id="A0A8S1R2V7"/>
<dbReference type="GO" id="GO:0005634">
    <property type="term" value="C:nucleus"/>
    <property type="evidence" value="ECO:0007669"/>
    <property type="project" value="TreeGrafter"/>
</dbReference>
<dbReference type="PANTHER" id="PTHR44167:SF18">
    <property type="entry name" value="PROTEIN KINASE DOMAIN-CONTAINING PROTEIN"/>
    <property type="match status" value="1"/>
</dbReference>
<dbReference type="PANTHER" id="PTHR44167">
    <property type="entry name" value="OVARIAN-SPECIFIC SERINE/THREONINE-PROTEIN KINASE LOK-RELATED"/>
    <property type="match status" value="1"/>
</dbReference>
<protein>
    <recommendedName>
        <fullName evidence="1">Protein kinase domain-containing protein</fullName>
    </recommendedName>
</protein>
<dbReference type="SMART" id="SM00220">
    <property type="entry name" value="S_TKc"/>
    <property type="match status" value="1"/>
</dbReference>
<evidence type="ECO:0000259" key="1">
    <source>
        <dbReference type="PROSITE" id="PS50011"/>
    </source>
</evidence>
<dbReference type="GO" id="GO:0044773">
    <property type="term" value="P:mitotic DNA damage checkpoint signaling"/>
    <property type="evidence" value="ECO:0007669"/>
    <property type="project" value="TreeGrafter"/>
</dbReference>
<keyword evidence="3" id="KW-1185">Reference proteome</keyword>
<dbReference type="GO" id="GO:0005524">
    <property type="term" value="F:ATP binding"/>
    <property type="evidence" value="ECO:0007669"/>
    <property type="project" value="InterPro"/>
</dbReference>
<proteinExistence type="predicted"/>
<dbReference type="EMBL" id="CAJJDN010000132">
    <property type="protein sequence ID" value="CAD8121412.1"/>
    <property type="molecule type" value="Genomic_DNA"/>
</dbReference>
<dbReference type="PROSITE" id="PS50011">
    <property type="entry name" value="PROTEIN_KINASE_DOM"/>
    <property type="match status" value="1"/>
</dbReference>
<comment type="caution">
    <text evidence="2">The sequence shown here is derived from an EMBL/GenBank/DDBJ whole genome shotgun (WGS) entry which is preliminary data.</text>
</comment>
<dbReference type="Pfam" id="PF00069">
    <property type="entry name" value="Pkinase"/>
    <property type="match status" value="1"/>
</dbReference>
<dbReference type="InterPro" id="IPR000719">
    <property type="entry name" value="Prot_kinase_dom"/>
</dbReference>